<keyword evidence="1" id="KW-0812">Transmembrane</keyword>
<dbReference type="EMBL" id="CP022426">
    <property type="protein sequence ID" value="ATP07396.1"/>
    <property type="molecule type" value="Genomic_DNA"/>
</dbReference>
<proteinExistence type="predicted"/>
<feature type="transmembrane region" description="Helical" evidence="1">
    <location>
        <begin position="6"/>
        <end position="23"/>
    </location>
</feature>
<organism evidence="2 3">
    <name type="scientific">Aeromonas salmonicida subsp. pectinolytica 34mel</name>
    <dbReference type="NCBI Taxonomy" id="1324960"/>
    <lineage>
        <taxon>Bacteria</taxon>
        <taxon>Pseudomonadati</taxon>
        <taxon>Pseudomonadota</taxon>
        <taxon>Gammaproteobacteria</taxon>
        <taxon>Aeromonadales</taxon>
        <taxon>Aeromonadaceae</taxon>
        <taxon>Aeromonas</taxon>
    </lineage>
</organism>
<dbReference type="OrthoDB" id="9963771at2"/>
<accession>A0A2D1QAY4</accession>
<gene>
    <name evidence="2" type="ORF">Asalp_01320</name>
</gene>
<reference evidence="3" key="1">
    <citation type="journal article" date="2018" name="BMC Genomics">
        <title>The complete and fully assembled genome sequence of Aeromonas salmonicida subsp. pectinolytica and its comparative analysis with other Aeromonas species: investigation of the mobilome in environmental and pathogenic strains.</title>
        <authorList>
            <person name="Pfeiffer F."/>
            <person name="Zamora-Lagos M.A."/>
            <person name="Blettinger M."/>
            <person name="Yeroslaviz A."/>
            <person name="Dahl A."/>
            <person name="Gruber S."/>
            <person name="Habermann B.H."/>
        </authorList>
    </citation>
    <scope>NUCLEOTIDE SEQUENCE [LARGE SCALE GENOMIC DNA]</scope>
    <source>
        <strain evidence="3">34mel</strain>
    </source>
</reference>
<dbReference type="RefSeq" id="WP_139723346.1">
    <property type="nucleotide sequence ID" value="NZ_ARYZ02000009.1"/>
</dbReference>
<protein>
    <submittedName>
        <fullName evidence="2">Uncharacterized protein</fullName>
    </submittedName>
</protein>
<keyword evidence="1" id="KW-1133">Transmembrane helix</keyword>
<evidence type="ECO:0000313" key="2">
    <source>
        <dbReference type="EMBL" id="ATP07396.1"/>
    </source>
</evidence>
<keyword evidence="1" id="KW-0472">Membrane</keyword>
<dbReference type="AlphaFoldDB" id="A0A2D1QAY4"/>
<evidence type="ECO:0000256" key="1">
    <source>
        <dbReference type="SAM" id="Phobius"/>
    </source>
</evidence>
<dbReference type="Proteomes" id="UP000222916">
    <property type="component" value="Chromosome"/>
</dbReference>
<sequence length="156" mass="18172">MAESGVLAIVVAFTGWLFVYKNSRALQKRSETWAIVKNISDLLKEIESSSRKYWLPSDSKFTSPITYQVEINGHLSELERWLRFLSSRIPESEKCDDLMIKIFREATYDLEKVSVIAEPQRVRTTIIISKYTSQIKIAVDSNYENHFMNIKETKDK</sequence>
<name>A0A2D1QAY4_AERSA</name>
<evidence type="ECO:0000313" key="3">
    <source>
        <dbReference type="Proteomes" id="UP000222916"/>
    </source>
</evidence>